<dbReference type="InterPro" id="IPR029063">
    <property type="entry name" value="SAM-dependent_MTases_sf"/>
</dbReference>
<evidence type="ECO:0008006" key="3">
    <source>
        <dbReference type="Google" id="ProtNLM"/>
    </source>
</evidence>
<name>A0ABR1Z118_9PEZI</name>
<dbReference type="SUPFAM" id="SSF53335">
    <property type="entry name" value="S-adenosyl-L-methionine-dependent methyltransferases"/>
    <property type="match status" value="1"/>
</dbReference>
<dbReference type="EMBL" id="JBBWRZ010000002">
    <property type="protein sequence ID" value="KAK8244435.1"/>
    <property type="molecule type" value="Genomic_DNA"/>
</dbReference>
<gene>
    <name evidence="1" type="ORF">HDK90DRAFT_157096</name>
</gene>
<evidence type="ECO:0000313" key="1">
    <source>
        <dbReference type="EMBL" id="KAK8244435.1"/>
    </source>
</evidence>
<protein>
    <recommendedName>
        <fullName evidence="3">Diaminohydroxyphosphoribosylamino-pyrimidine deaminase</fullName>
    </recommendedName>
</protein>
<dbReference type="Pfam" id="PF10294">
    <property type="entry name" value="Methyltransf_16"/>
    <property type="match status" value="1"/>
</dbReference>
<dbReference type="PANTHER" id="PTHR14614:SF109">
    <property type="entry name" value="RIBOSOMAL LYSINE N-METHYLTRANSFERASE 5"/>
    <property type="match status" value="1"/>
</dbReference>
<proteinExistence type="predicted"/>
<comment type="caution">
    <text evidence="1">The sequence shown here is derived from an EMBL/GenBank/DDBJ whole genome shotgun (WGS) entry which is preliminary data.</text>
</comment>
<dbReference type="InterPro" id="IPR019410">
    <property type="entry name" value="Methyltransf_16"/>
</dbReference>
<accession>A0ABR1Z118</accession>
<dbReference type="PANTHER" id="PTHR14614">
    <property type="entry name" value="HEPATOCELLULAR CARCINOMA-ASSOCIATED ANTIGEN"/>
    <property type="match status" value="1"/>
</dbReference>
<keyword evidence="2" id="KW-1185">Reference proteome</keyword>
<organism evidence="1 2">
    <name type="scientific">Phyllosticta capitalensis</name>
    <dbReference type="NCBI Taxonomy" id="121624"/>
    <lineage>
        <taxon>Eukaryota</taxon>
        <taxon>Fungi</taxon>
        <taxon>Dikarya</taxon>
        <taxon>Ascomycota</taxon>
        <taxon>Pezizomycotina</taxon>
        <taxon>Dothideomycetes</taxon>
        <taxon>Dothideomycetes incertae sedis</taxon>
        <taxon>Botryosphaeriales</taxon>
        <taxon>Phyllostictaceae</taxon>
        <taxon>Phyllosticta</taxon>
    </lineage>
</organism>
<reference evidence="1 2" key="1">
    <citation type="submission" date="2024-04" db="EMBL/GenBank/DDBJ databases">
        <title>Phyllosticta paracitricarpa is synonymous to the EU quarantine fungus P. citricarpa based on phylogenomic analyses.</title>
        <authorList>
            <consortium name="Lawrence Berkeley National Laboratory"/>
            <person name="Van Ingen-Buijs V.A."/>
            <person name="Van Westerhoven A.C."/>
            <person name="Haridas S."/>
            <person name="Skiadas P."/>
            <person name="Martin F."/>
            <person name="Groenewald J.Z."/>
            <person name="Crous P.W."/>
            <person name="Seidl M.F."/>
        </authorList>
    </citation>
    <scope>NUCLEOTIDE SEQUENCE [LARGE SCALE GENOMIC DNA]</scope>
    <source>
        <strain evidence="1 2">CBS 123374</strain>
    </source>
</reference>
<evidence type="ECO:0000313" key="2">
    <source>
        <dbReference type="Proteomes" id="UP001492380"/>
    </source>
</evidence>
<dbReference type="Gene3D" id="3.40.50.150">
    <property type="entry name" value="Vaccinia Virus protein VP39"/>
    <property type="match status" value="1"/>
</dbReference>
<sequence>MDLPLRTVLSQCGDEISDPEEDAFLVFSQDIPSHALGIVDPKSSTLDISVAGRDFTIQQSLGLLTSNRSQGSTGAVVWKVTPLFAQYVAAQESLLWKSNALTASSTVLELGCGVAGIVPLALAPHIGRYIATDQDYVLKLLRQNIAENWSTADSSTRQSGSKRTKAADVSAARIETATLDWESDSVEGLFHQLNLAKGSGASHGGVDAVVACDCIYNEALVEPFVNTCAEVCAQRAHFEGAPPTYCIIAQQLRTYEVFERWLVTFHKRFRVWKIPDEHLSKELRENSGFIVHIGVLR</sequence>
<dbReference type="Proteomes" id="UP001492380">
    <property type="component" value="Unassembled WGS sequence"/>
</dbReference>